<dbReference type="SUPFAM" id="SSF49417">
    <property type="entry name" value="p53-like transcription factors"/>
    <property type="match status" value="1"/>
</dbReference>
<dbReference type="Pfam" id="PF00554">
    <property type="entry name" value="RHD_DNA_bind"/>
    <property type="match status" value="1"/>
</dbReference>
<dbReference type="PROSITE" id="PS50254">
    <property type="entry name" value="REL_2"/>
    <property type="match status" value="1"/>
</dbReference>
<dbReference type="PANTHER" id="PTHR24169">
    <property type="entry name" value="NUCLEAR FACTOR NF-KAPPA-B PROTEIN"/>
    <property type="match status" value="1"/>
</dbReference>
<dbReference type="InterPro" id="IPR008967">
    <property type="entry name" value="p53-like_TF_DNA-bd_sf"/>
</dbReference>
<name>A0ABN9KZH2_9NEOB</name>
<comment type="caution">
    <text evidence="2">The sequence shown here is derived from an EMBL/GenBank/DDBJ whole genome shotgun (WGS) entry which is preliminary data.</text>
</comment>
<protein>
    <recommendedName>
        <fullName evidence="1">RHD domain-containing protein</fullName>
    </recommendedName>
</protein>
<dbReference type="InterPro" id="IPR030492">
    <property type="entry name" value="RHD_CS"/>
</dbReference>
<evidence type="ECO:0000313" key="3">
    <source>
        <dbReference type="Proteomes" id="UP001176940"/>
    </source>
</evidence>
<dbReference type="Gene3D" id="2.60.40.340">
    <property type="entry name" value="Rel homology domain (RHD), DNA-binding domain"/>
    <property type="match status" value="1"/>
</dbReference>
<dbReference type="PANTHER" id="PTHR24169:SF18">
    <property type="entry name" value="TRANSCRIPTION FACTOR RELB"/>
    <property type="match status" value="1"/>
</dbReference>
<organism evidence="2 3">
    <name type="scientific">Ranitomeya imitator</name>
    <name type="common">mimic poison frog</name>
    <dbReference type="NCBI Taxonomy" id="111125"/>
    <lineage>
        <taxon>Eukaryota</taxon>
        <taxon>Metazoa</taxon>
        <taxon>Chordata</taxon>
        <taxon>Craniata</taxon>
        <taxon>Vertebrata</taxon>
        <taxon>Euteleostomi</taxon>
        <taxon>Amphibia</taxon>
        <taxon>Batrachia</taxon>
        <taxon>Anura</taxon>
        <taxon>Neobatrachia</taxon>
        <taxon>Hyloidea</taxon>
        <taxon>Dendrobatidae</taxon>
        <taxon>Dendrobatinae</taxon>
        <taxon>Ranitomeya</taxon>
    </lineage>
</organism>
<proteinExistence type="predicted"/>
<dbReference type="InterPro" id="IPR000451">
    <property type="entry name" value="NFkB/Dor"/>
</dbReference>
<dbReference type="InterPro" id="IPR011539">
    <property type="entry name" value="RHD_DNA_bind_dom"/>
</dbReference>
<dbReference type="InterPro" id="IPR037059">
    <property type="entry name" value="RHD_DNA_bind_dom_sf"/>
</dbReference>
<sequence>MVPVSPNGGSEKQILRQATRNPVFNTINLQINPLSTEDVMDYIDSESSPRWTFESILHTVIVSSSTPPAEPITPNWVQCPNTPEPKLIIVEQPKQRGMRFRYQCEGRSAGSILGESSTENTKTVPEIALLNCEGIHGVEVKVCLVWKDPPYRIHPHGLVGKDCRDGICEITLHPDEGQTRHR</sequence>
<reference evidence="2" key="1">
    <citation type="submission" date="2023-07" db="EMBL/GenBank/DDBJ databases">
        <authorList>
            <person name="Stuckert A."/>
        </authorList>
    </citation>
    <scope>NUCLEOTIDE SEQUENCE</scope>
</reference>
<dbReference type="EMBL" id="CAUEEQ010005824">
    <property type="protein sequence ID" value="CAJ0929349.1"/>
    <property type="molecule type" value="Genomic_DNA"/>
</dbReference>
<gene>
    <name evidence="2" type="ORF">RIMI_LOCUS3796135</name>
</gene>
<evidence type="ECO:0000259" key="1">
    <source>
        <dbReference type="PROSITE" id="PS50254"/>
    </source>
</evidence>
<keyword evidence="3" id="KW-1185">Reference proteome</keyword>
<evidence type="ECO:0000313" key="2">
    <source>
        <dbReference type="EMBL" id="CAJ0929349.1"/>
    </source>
</evidence>
<feature type="domain" description="RHD" evidence="1">
    <location>
        <begin position="82"/>
        <end position="176"/>
    </location>
</feature>
<dbReference type="PROSITE" id="PS01204">
    <property type="entry name" value="REL_1"/>
    <property type="match status" value="1"/>
</dbReference>
<dbReference type="Proteomes" id="UP001176940">
    <property type="component" value="Unassembled WGS sequence"/>
</dbReference>
<accession>A0ABN9KZH2</accession>